<sequence length="77" mass="9047">ERGAELSEESGHLVTFVFHCFGDMRMRFQRGRGREFEGEAVRVQLIQHLHDPEKRELLLPLPGGVHGDLYFRRENTR</sequence>
<dbReference type="AlphaFoldDB" id="A0A0S3T785"/>
<reference evidence="1 2" key="1">
    <citation type="journal article" date="2015" name="Sci. Rep.">
        <title>The power of single molecule real-time sequencing technology in the de novo assembly of a eukaryotic genome.</title>
        <authorList>
            <person name="Sakai H."/>
            <person name="Naito K."/>
            <person name="Ogiso-Tanaka E."/>
            <person name="Takahashi Y."/>
            <person name="Iseki K."/>
            <person name="Muto C."/>
            <person name="Satou K."/>
            <person name="Teruya K."/>
            <person name="Shiroma A."/>
            <person name="Shimoji M."/>
            <person name="Hirano T."/>
            <person name="Itoh T."/>
            <person name="Kaga A."/>
            <person name="Tomooka N."/>
        </authorList>
    </citation>
    <scope>NUCLEOTIDE SEQUENCE [LARGE SCALE GENOMIC DNA]</scope>
    <source>
        <strain evidence="2">cv. Shumari</strain>
    </source>
</reference>
<protein>
    <submittedName>
        <fullName evidence="1">Uncharacterized protein</fullName>
    </submittedName>
</protein>
<evidence type="ECO:0000313" key="2">
    <source>
        <dbReference type="Proteomes" id="UP000291084"/>
    </source>
</evidence>
<dbReference type="EMBL" id="AP015044">
    <property type="protein sequence ID" value="BAU01103.1"/>
    <property type="molecule type" value="Genomic_DNA"/>
</dbReference>
<feature type="non-terminal residue" evidence="1">
    <location>
        <position position="1"/>
    </location>
</feature>
<evidence type="ECO:0000313" key="1">
    <source>
        <dbReference type="EMBL" id="BAU01103.1"/>
    </source>
</evidence>
<keyword evidence="2" id="KW-1185">Reference proteome</keyword>
<proteinExistence type="predicted"/>
<dbReference type="Proteomes" id="UP000291084">
    <property type="component" value="Chromosome 11"/>
</dbReference>
<gene>
    <name evidence="1" type="primary">Vigan.11G026200</name>
    <name evidence="1" type="ORF">VIGAN_11026200</name>
</gene>
<accession>A0A0S3T785</accession>
<organism evidence="1 2">
    <name type="scientific">Vigna angularis var. angularis</name>
    <dbReference type="NCBI Taxonomy" id="157739"/>
    <lineage>
        <taxon>Eukaryota</taxon>
        <taxon>Viridiplantae</taxon>
        <taxon>Streptophyta</taxon>
        <taxon>Embryophyta</taxon>
        <taxon>Tracheophyta</taxon>
        <taxon>Spermatophyta</taxon>
        <taxon>Magnoliopsida</taxon>
        <taxon>eudicotyledons</taxon>
        <taxon>Gunneridae</taxon>
        <taxon>Pentapetalae</taxon>
        <taxon>rosids</taxon>
        <taxon>fabids</taxon>
        <taxon>Fabales</taxon>
        <taxon>Fabaceae</taxon>
        <taxon>Papilionoideae</taxon>
        <taxon>50 kb inversion clade</taxon>
        <taxon>NPAAA clade</taxon>
        <taxon>indigoferoid/millettioid clade</taxon>
        <taxon>Phaseoleae</taxon>
        <taxon>Vigna</taxon>
    </lineage>
</organism>
<name>A0A0S3T785_PHAAN</name>